<gene>
    <name evidence="10" type="primary">LOC107487754</name>
</gene>
<evidence type="ECO:0000313" key="9">
    <source>
        <dbReference type="Proteomes" id="UP000515211"/>
    </source>
</evidence>
<keyword evidence="9" id="KW-1185">Reference proteome</keyword>
<dbReference type="GeneID" id="107487754"/>
<dbReference type="Pfam" id="PF02453">
    <property type="entry name" value="Reticulon"/>
    <property type="match status" value="1"/>
</dbReference>
<dbReference type="InterPro" id="IPR003388">
    <property type="entry name" value="Reticulon"/>
</dbReference>
<name>A0A6P4D8C6_ARADU</name>
<sequence>MSAQPEPVMPSEPEPEAESQVLTTTPSHSSSDHVNGNNVVKDVVLWRRKKLNATLLILATATWVSMQLYQFKFITLISWLAIFLLACIFLYANLTKLFGKEPPRLTRFELTEETAMGMAHTIRVWIEEAIRLLFWVGAEKEWHVFVGVEVGLLLLSYVGTFMDLLTFLYIGTIVSMTVPVAYVKYEDKVQRLVNWLRERCNKSYQVIDEKAIQKIKTKVMNGKDNKEKKTQ</sequence>
<dbReference type="KEGG" id="adu:107487754"/>
<feature type="compositionally biased region" description="Polar residues" evidence="7">
    <location>
        <begin position="20"/>
        <end position="35"/>
    </location>
</feature>
<evidence type="ECO:0000256" key="1">
    <source>
        <dbReference type="ARBA" id="ARBA00004477"/>
    </source>
</evidence>
<dbReference type="PROSITE" id="PS50845">
    <property type="entry name" value="RETICULON"/>
    <property type="match status" value="1"/>
</dbReference>
<keyword evidence="3 6" id="KW-0256">Endoplasmic reticulum</keyword>
<dbReference type="PANTHER" id="PTHR10994">
    <property type="entry name" value="RETICULON"/>
    <property type="match status" value="1"/>
</dbReference>
<protein>
    <recommendedName>
        <fullName evidence="6">Reticulon-like protein</fullName>
    </recommendedName>
</protein>
<evidence type="ECO:0000313" key="10">
    <source>
        <dbReference type="RefSeq" id="XP_015963936.1"/>
    </source>
</evidence>
<evidence type="ECO:0000259" key="8">
    <source>
        <dbReference type="PROSITE" id="PS50845"/>
    </source>
</evidence>
<dbReference type="GO" id="GO:0005789">
    <property type="term" value="C:endoplasmic reticulum membrane"/>
    <property type="evidence" value="ECO:0007669"/>
    <property type="project" value="UniProtKB-SubCell"/>
</dbReference>
<dbReference type="GO" id="GO:0009617">
    <property type="term" value="P:response to bacterium"/>
    <property type="evidence" value="ECO:0007669"/>
    <property type="project" value="InterPro"/>
</dbReference>
<comment type="subcellular location">
    <subcellularLocation>
        <location evidence="1 6">Endoplasmic reticulum membrane</location>
        <topology evidence="1 6">Multi-pass membrane protein</topology>
    </subcellularLocation>
</comment>
<dbReference type="OrthoDB" id="567788at2759"/>
<feature type="transmembrane region" description="Helical" evidence="6">
    <location>
        <begin position="76"/>
        <end position="94"/>
    </location>
</feature>
<feature type="domain" description="Reticulon" evidence="8">
    <location>
        <begin position="40"/>
        <end position="231"/>
    </location>
</feature>
<dbReference type="Proteomes" id="UP000515211">
    <property type="component" value="Chromosome 5"/>
</dbReference>
<keyword evidence="4 6" id="KW-1133">Transmembrane helix</keyword>
<evidence type="ECO:0000256" key="7">
    <source>
        <dbReference type="SAM" id="MobiDB-lite"/>
    </source>
</evidence>
<keyword evidence="2 6" id="KW-0812">Transmembrane</keyword>
<evidence type="ECO:0000256" key="6">
    <source>
        <dbReference type="RuleBase" id="RU363132"/>
    </source>
</evidence>
<evidence type="ECO:0000256" key="4">
    <source>
        <dbReference type="ARBA" id="ARBA00022989"/>
    </source>
</evidence>
<reference evidence="9" key="1">
    <citation type="journal article" date="2016" name="Nat. Genet.">
        <title>The genome sequences of Arachis duranensis and Arachis ipaensis, the diploid ancestors of cultivated peanut.</title>
        <authorList>
            <person name="Bertioli D.J."/>
            <person name="Cannon S.B."/>
            <person name="Froenicke L."/>
            <person name="Huang G."/>
            <person name="Farmer A.D."/>
            <person name="Cannon E.K."/>
            <person name="Liu X."/>
            <person name="Gao D."/>
            <person name="Clevenger J."/>
            <person name="Dash S."/>
            <person name="Ren L."/>
            <person name="Moretzsohn M.C."/>
            <person name="Shirasawa K."/>
            <person name="Huang W."/>
            <person name="Vidigal B."/>
            <person name="Abernathy B."/>
            <person name="Chu Y."/>
            <person name="Niederhuth C.E."/>
            <person name="Umale P."/>
            <person name="Araujo A.C."/>
            <person name="Kozik A."/>
            <person name="Kim K.D."/>
            <person name="Burow M.D."/>
            <person name="Varshney R.K."/>
            <person name="Wang X."/>
            <person name="Zhang X."/>
            <person name="Barkley N."/>
            <person name="Guimaraes P.M."/>
            <person name="Isobe S."/>
            <person name="Guo B."/>
            <person name="Liao B."/>
            <person name="Stalker H.T."/>
            <person name="Schmitz R.J."/>
            <person name="Scheffler B.E."/>
            <person name="Leal-Bertioli S.C."/>
            <person name="Xun X."/>
            <person name="Jackson S.A."/>
            <person name="Michelmore R."/>
            <person name="Ozias-Akins P."/>
        </authorList>
    </citation>
    <scope>NUCLEOTIDE SEQUENCE [LARGE SCALE GENOMIC DNA]</scope>
    <source>
        <strain evidence="9">cv. V14167</strain>
    </source>
</reference>
<proteinExistence type="predicted"/>
<feature type="region of interest" description="Disordered" evidence="7">
    <location>
        <begin position="1"/>
        <end position="35"/>
    </location>
</feature>
<evidence type="ECO:0000256" key="2">
    <source>
        <dbReference type="ARBA" id="ARBA00022692"/>
    </source>
</evidence>
<evidence type="ECO:0000256" key="3">
    <source>
        <dbReference type="ARBA" id="ARBA00022824"/>
    </source>
</evidence>
<dbReference type="InterPro" id="IPR045064">
    <property type="entry name" value="Reticulon-like"/>
</dbReference>
<reference evidence="10" key="2">
    <citation type="submission" date="2025-08" db="UniProtKB">
        <authorList>
            <consortium name="RefSeq"/>
        </authorList>
    </citation>
    <scope>IDENTIFICATION</scope>
    <source>
        <tissue evidence="10">Whole plant</tissue>
    </source>
</reference>
<feature type="transmembrane region" description="Helical" evidence="6">
    <location>
        <begin position="164"/>
        <end position="183"/>
    </location>
</feature>
<organism evidence="9 10">
    <name type="scientific">Arachis duranensis</name>
    <name type="common">Wild peanut</name>
    <dbReference type="NCBI Taxonomy" id="130453"/>
    <lineage>
        <taxon>Eukaryota</taxon>
        <taxon>Viridiplantae</taxon>
        <taxon>Streptophyta</taxon>
        <taxon>Embryophyta</taxon>
        <taxon>Tracheophyta</taxon>
        <taxon>Spermatophyta</taxon>
        <taxon>Magnoliopsida</taxon>
        <taxon>eudicotyledons</taxon>
        <taxon>Gunneridae</taxon>
        <taxon>Pentapetalae</taxon>
        <taxon>rosids</taxon>
        <taxon>fabids</taxon>
        <taxon>Fabales</taxon>
        <taxon>Fabaceae</taxon>
        <taxon>Papilionoideae</taxon>
        <taxon>50 kb inversion clade</taxon>
        <taxon>dalbergioids sensu lato</taxon>
        <taxon>Dalbergieae</taxon>
        <taxon>Pterocarpus clade</taxon>
        <taxon>Arachis</taxon>
    </lineage>
</organism>
<dbReference type="PANTHER" id="PTHR10994:SF145">
    <property type="entry name" value="RETICULON-LIKE PROTEIN B13"/>
    <property type="match status" value="1"/>
</dbReference>
<dbReference type="RefSeq" id="XP_015963936.1">
    <property type="nucleotide sequence ID" value="XM_016108450.3"/>
</dbReference>
<accession>A0A6P4D8C6</accession>
<dbReference type="AlphaFoldDB" id="A0A6P4D8C6"/>
<evidence type="ECO:0000256" key="5">
    <source>
        <dbReference type="ARBA" id="ARBA00023136"/>
    </source>
</evidence>
<keyword evidence="5 6" id="KW-0472">Membrane</keyword>